<gene>
    <name evidence="8" type="ORF">C8D85_3298</name>
</gene>
<reference evidence="8 9" key="1">
    <citation type="submission" date="2019-03" db="EMBL/GenBank/DDBJ databases">
        <title>Genomic Encyclopedia of Type Strains, Phase IV (KMG-IV): sequencing the most valuable type-strain genomes for metagenomic binning, comparative biology and taxonomic classification.</title>
        <authorList>
            <person name="Goeker M."/>
        </authorList>
    </citation>
    <scope>NUCLEOTIDE SEQUENCE [LARGE SCALE GENOMIC DNA]</scope>
    <source>
        <strain evidence="8 9">DSM 5604</strain>
    </source>
</reference>
<evidence type="ECO:0000313" key="8">
    <source>
        <dbReference type="EMBL" id="TDR06366.1"/>
    </source>
</evidence>
<comment type="caution">
    <text evidence="8">The sequence shown here is derived from an EMBL/GenBank/DDBJ whole genome shotgun (WGS) entry which is preliminary data.</text>
</comment>
<evidence type="ECO:0000256" key="5">
    <source>
        <dbReference type="ARBA" id="ARBA00023136"/>
    </source>
</evidence>
<dbReference type="OrthoDB" id="8162550at2"/>
<feature type="transmembrane region" description="Helical" evidence="6">
    <location>
        <begin position="27"/>
        <end position="48"/>
    </location>
</feature>
<keyword evidence="9" id="KW-1185">Reference proteome</keyword>
<dbReference type="InterPro" id="IPR037185">
    <property type="entry name" value="EmrE-like"/>
</dbReference>
<sequence>MANISSPAIPNSAPAYRLTAQGRAFKLGVLSALATVFIWSCFLLSMRAGAVSALTTFDLALMRFVLPGLVLLPWVMRDWRLLMSTSPWMLLGVCVGAGVPFFYLSSLGASYAPAAHSGLLIPGTFPLFVTAIAVLVFKEPISSQRFVGLLCIGLGVLSLVLMSMLQSSGELWKGDLIFLLAAFFWAVYTICLRLAGLPPLAITGLLCLVSSVILGLLYISGQVSSGMADTPLLTVMTQFIVQAVLVGIVAGFTYGFAINLIGAELSAAIGSLTPVLVSLLAIPLLNESLSMASGLGLALVCSGVVLASGLSLRSIFSR</sequence>
<evidence type="ECO:0000256" key="2">
    <source>
        <dbReference type="ARBA" id="ARBA00007362"/>
    </source>
</evidence>
<evidence type="ECO:0000256" key="1">
    <source>
        <dbReference type="ARBA" id="ARBA00004141"/>
    </source>
</evidence>
<feature type="domain" description="EamA" evidence="7">
    <location>
        <begin position="173"/>
        <end position="308"/>
    </location>
</feature>
<dbReference type="GO" id="GO:0016020">
    <property type="term" value="C:membrane"/>
    <property type="evidence" value="ECO:0007669"/>
    <property type="project" value="UniProtKB-SubCell"/>
</dbReference>
<keyword evidence="3 6" id="KW-0812">Transmembrane</keyword>
<dbReference type="Proteomes" id="UP000295729">
    <property type="component" value="Unassembled WGS sequence"/>
</dbReference>
<name>A0A4R6X425_9GAMM</name>
<proteinExistence type="inferred from homology"/>
<feature type="domain" description="EamA" evidence="7">
    <location>
        <begin position="27"/>
        <end position="160"/>
    </location>
</feature>
<feature type="transmembrane region" description="Helical" evidence="6">
    <location>
        <begin position="60"/>
        <end position="76"/>
    </location>
</feature>
<keyword evidence="4 6" id="KW-1133">Transmembrane helix</keyword>
<organism evidence="8 9">
    <name type="scientific">Marinomonas communis</name>
    <dbReference type="NCBI Taxonomy" id="28254"/>
    <lineage>
        <taxon>Bacteria</taxon>
        <taxon>Pseudomonadati</taxon>
        <taxon>Pseudomonadota</taxon>
        <taxon>Gammaproteobacteria</taxon>
        <taxon>Oceanospirillales</taxon>
        <taxon>Oceanospirillaceae</taxon>
        <taxon>Marinomonas</taxon>
    </lineage>
</organism>
<evidence type="ECO:0000256" key="4">
    <source>
        <dbReference type="ARBA" id="ARBA00022989"/>
    </source>
</evidence>
<feature type="transmembrane region" description="Helical" evidence="6">
    <location>
        <begin position="265"/>
        <end position="285"/>
    </location>
</feature>
<dbReference type="InterPro" id="IPR000620">
    <property type="entry name" value="EamA_dom"/>
</dbReference>
<evidence type="ECO:0000256" key="3">
    <source>
        <dbReference type="ARBA" id="ARBA00022692"/>
    </source>
</evidence>
<dbReference type="SUPFAM" id="SSF103481">
    <property type="entry name" value="Multidrug resistance efflux transporter EmrE"/>
    <property type="match status" value="1"/>
</dbReference>
<dbReference type="InterPro" id="IPR050638">
    <property type="entry name" value="AA-Vitamin_Transporters"/>
</dbReference>
<evidence type="ECO:0000259" key="7">
    <source>
        <dbReference type="Pfam" id="PF00892"/>
    </source>
</evidence>
<dbReference type="RefSeq" id="WP_133564784.1">
    <property type="nucleotide sequence ID" value="NZ_SNZA01000006.1"/>
</dbReference>
<feature type="transmembrane region" description="Helical" evidence="6">
    <location>
        <begin position="146"/>
        <end position="165"/>
    </location>
</feature>
<feature type="transmembrane region" description="Helical" evidence="6">
    <location>
        <begin position="88"/>
        <end position="112"/>
    </location>
</feature>
<protein>
    <submittedName>
        <fullName evidence="8">EamA domain-containing membrane protein RarD</fullName>
    </submittedName>
</protein>
<feature type="transmembrane region" description="Helical" evidence="6">
    <location>
        <begin position="239"/>
        <end position="258"/>
    </location>
</feature>
<keyword evidence="5 6" id="KW-0472">Membrane</keyword>
<feature type="transmembrane region" description="Helical" evidence="6">
    <location>
        <begin position="177"/>
        <end position="195"/>
    </location>
</feature>
<dbReference type="Pfam" id="PF00892">
    <property type="entry name" value="EamA"/>
    <property type="match status" value="2"/>
</dbReference>
<feature type="transmembrane region" description="Helical" evidence="6">
    <location>
        <begin position="118"/>
        <end position="137"/>
    </location>
</feature>
<feature type="transmembrane region" description="Helical" evidence="6">
    <location>
        <begin position="291"/>
        <end position="312"/>
    </location>
</feature>
<dbReference type="PANTHER" id="PTHR32322:SF2">
    <property type="entry name" value="EAMA DOMAIN-CONTAINING PROTEIN"/>
    <property type="match status" value="1"/>
</dbReference>
<dbReference type="AlphaFoldDB" id="A0A4R6X425"/>
<feature type="transmembrane region" description="Helical" evidence="6">
    <location>
        <begin position="200"/>
        <end position="219"/>
    </location>
</feature>
<dbReference type="EMBL" id="SNZA01000006">
    <property type="protein sequence ID" value="TDR06366.1"/>
    <property type="molecule type" value="Genomic_DNA"/>
</dbReference>
<evidence type="ECO:0000313" key="9">
    <source>
        <dbReference type="Proteomes" id="UP000295729"/>
    </source>
</evidence>
<dbReference type="PANTHER" id="PTHR32322">
    <property type="entry name" value="INNER MEMBRANE TRANSPORTER"/>
    <property type="match status" value="1"/>
</dbReference>
<comment type="similarity">
    <text evidence="2">Belongs to the EamA transporter family.</text>
</comment>
<accession>A0A4R6X425</accession>
<evidence type="ECO:0000256" key="6">
    <source>
        <dbReference type="SAM" id="Phobius"/>
    </source>
</evidence>
<comment type="subcellular location">
    <subcellularLocation>
        <location evidence="1">Membrane</location>
        <topology evidence="1">Multi-pass membrane protein</topology>
    </subcellularLocation>
</comment>